<dbReference type="OrthoDB" id="3237158at2"/>
<comment type="similarity">
    <text evidence="10">Belongs to the ABC transporter superfamily. Siderophore-Fe(3+) uptake transporter (SIUT) (TC 3.A.1.21) family.</text>
</comment>
<dbReference type="InterPro" id="IPR014223">
    <property type="entry name" value="ABC_CydC/D"/>
</dbReference>
<dbReference type="EMBL" id="FUFA01000005">
    <property type="protein sequence ID" value="SPM36984.1"/>
    <property type="molecule type" value="Genomic_DNA"/>
</dbReference>
<dbReference type="STRING" id="1841860.GCA_900157375_04830"/>
<dbReference type="Gene3D" id="3.40.50.300">
    <property type="entry name" value="P-loop containing nucleotide triphosphate hydrolases"/>
    <property type="match status" value="1"/>
</dbReference>
<dbReference type="GO" id="GO:0034040">
    <property type="term" value="F:ATPase-coupled lipid transmembrane transporter activity"/>
    <property type="evidence" value="ECO:0007669"/>
    <property type="project" value="TreeGrafter"/>
</dbReference>
<evidence type="ECO:0000256" key="10">
    <source>
        <dbReference type="ARBA" id="ARBA00023455"/>
    </source>
</evidence>
<name>A0A2U3NZR1_9MYCO</name>
<evidence type="ECO:0000259" key="13">
    <source>
        <dbReference type="PROSITE" id="PS50929"/>
    </source>
</evidence>
<feature type="transmembrane region" description="Helical" evidence="11">
    <location>
        <begin position="163"/>
        <end position="185"/>
    </location>
</feature>
<dbReference type="AlphaFoldDB" id="A0A2U3NZR1"/>
<dbReference type="InterPro" id="IPR027417">
    <property type="entry name" value="P-loop_NTPase"/>
</dbReference>
<dbReference type="Proteomes" id="UP000240988">
    <property type="component" value="Unassembled WGS sequence"/>
</dbReference>
<evidence type="ECO:0000256" key="8">
    <source>
        <dbReference type="ARBA" id="ARBA00022989"/>
    </source>
</evidence>
<dbReference type="SMART" id="SM00382">
    <property type="entry name" value="AAA"/>
    <property type="match status" value="1"/>
</dbReference>
<keyword evidence="4 11" id="KW-0812">Transmembrane</keyword>
<evidence type="ECO:0000313" key="15">
    <source>
        <dbReference type="Proteomes" id="UP000240988"/>
    </source>
</evidence>
<dbReference type="CDD" id="cd03228">
    <property type="entry name" value="ABCC_MRP_Like"/>
    <property type="match status" value="1"/>
</dbReference>
<dbReference type="GO" id="GO:0016887">
    <property type="term" value="F:ATP hydrolysis activity"/>
    <property type="evidence" value="ECO:0007669"/>
    <property type="project" value="InterPro"/>
</dbReference>
<evidence type="ECO:0000256" key="1">
    <source>
        <dbReference type="ARBA" id="ARBA00004429"/>
    </source>
</evidence>
<evidence type="ECO:0000256" key="11">
    <source>
        <dbReference type="SAM" id="Phobius"/>
    </source>
</evidence>
<feature type="transmembrane region" description="Helical" evidence="11">
    <location>
        <begin position="136"/>
        <end position="157"/>
    </location>
</feature>
<dbReference type="GO" id="GO:0005524">
    <property type="term" value="F:ATP binding"/>
    <property type="evidence" value="ECO:0007669"/>
    <property type="project" value="UniProtKB-KW"/>
</dbReference>
<evidence type="ECO:0000256" key="9">
    <source>
        <dbReference type="ARBA" id="ARBA00023136"/>
    </source>
</evidence>
<evidence type="ECO:0000256" key="5">
    <source>
        <dbReference type="ARBA" id="ARBA00022741"/>
    </source>
</evidence>
<feature type="transmembrane region" description="Helical" evidence="11">
    <location>
        <begin position="251"/>
        <end position="273"/>
    </location>
</feature>
<proteinExistence type="inferred from homology"/>
<gene>
    <name evidence="14" type="ORF">MRAB57_4827</name>
</gene>
<dbReference type="SUPFAM" id="SSF90123">
    <property type="entry name" value="ABC transporter transmembrane region"/>
    <property type="match status" value="1"/>
</dbReference>
<dbReference type="PROSITE" id="PS50929">
    <property type="entry name" value="ABC_TM1F"/>
    <property type="match status" value="1"/>
</dbReference>
<evidence type="ECO:0000256" key="7">
    <source>
        <dbReference type="ARBA" id="ARBA00022967"/>
    </source>
</evidence>
<dbReference type="PANTHER" id="PTHR24221">
    <property type="entry name" value="ATP-BINDING CASSETTE SUB-FAMILY B"/>
    <property type="match status" value="1"/>
</dbReference>
<dbReference type="Pfam" id="PF00005">
    <property type="entry name" value="ABC_tran"/>
    <property type="match status" value="1"/>
</dbReference>
<dbReference type="GO" id="GO:0034775">
    <property type="term" value="P:glutathione transmembrane transport"/>
    <property type="evidence" value="ECO:0007669"/>
    <property type="project" value="InterPro"/>
</dbReference>
<evidence type="ECO:0000313" key="14">
    <source>
        <dbReference type="EMBL" id="SPM36984.1"/>
    </source>
</evidence>
<dbReference type="InterPro" id="IPR036640">
    <property type="entry name" value="ABC1_TM_sf"/>
</dbReference>
<evidence type="ECO:0000256" key="2">
    <source>
        <dbReference type="ARBA" id="ARBA00022448"/>
    </source>
</evidence>
<keyword evidence="2" id="KW-0813">Transport</keyword>
<keyword evidence="15" id="KW-1185">Reference proteome</keyword>
<dbReference type="PANTHER" id="PTHR24221:SF654">
    <property type="entry name" value="ATP-BINDING CASSETTE SUB-FAMILY B MEMBER 6"/>
    <property type="match status" value="1"/>
</dbReference>
<keyword evidence="7" id="KW-1278">Translocase</keyword>
<dbReference type="InterPro" id="IPR003439">
    <property type="entry name" value="ABC_transporter-like_ATP-bd"/>
</dbReference>
<comment type="subcellular location">
    <subcellularLocation>
        <location evidence="1">Cell inner membrane</location>
        <topology evidence="1">Multi-pass membrane protein</topology>
    </subcellularLocation>
</comment>
<dbReference type="GO" id="GO:0045454">
    <property type="term" value="P:cell redox homeostasis"/>
    <property type="evidence" value="ECO:0007669"/>
    <property type="project" value="InterPro"/>
</dbReference>
<dbReference type="PROSITE" id="PS00211">
    <property type="entry name" value="ABC_TRANSPORTER_1"/>
    <property type="match status" value="1"/>
</dbReference>
<dbReference type="GO" id="GO:0140359">
    <property type="term" value="F:ABC-type transporter activity"/>
    <property type="evidence" value="ECO:0007669"/>
    <property type="project" value="InterPro"/>
</dbReference>
<keyword evidence="3" id="KW-1003">Cell membrane</keyword>
<organism evidence="14 15">
    <name type="scientific">Mycobacterium rhizamassiliense</name>
    <dbReference type="NCBI Taxonomy" id="1841860"/>
    <lineage>
        <taxon>Bacteria</taxon>
        <taxon>Bacillati</taxon>
        <taxon>Actinomycetota</taxon>
        <taxon>Actinomycetes</taxon>
        <taxon>Mycobacteriales</taxon>
        <taxon>Mycobacteriaceae</taxon>
        <taxon>Mycobacterium</taxon>
    </lineage>
</organism>
<dbReference type="InterPro" id="IPR011527">
    <property type="entry name" value="ABC1_TM_dom"/>
</dbReference>
<dbReference type="Gene3D" id="1.20.1560.10">
    <property type="entry name" value="ABC transporter type 1, transmembrane domain"/>
    <property type="match status" value="1"/>
</dbReference>
<evidence type="ECO:0000256" key="3">
    <source>
        <dbReference type="ARBA" id="ARBA00022519"/>
    </source>
</evidence>
<keyword evidence="6" id="KW-0067">ATP-binding</keyword>
<feature type="transmembrane region" description="Helical" evidence="11">
    <location>
        <begin position="21"/>
        <end position="46"/>
    </location>
</feature>
<dbReference type="NCBIfam" id="TIGR02868">
    <property type="entry name" value="CydC"/>
    <property type="match status" value="1"/>
</dbReference>
<protein>
    <submittedName>
        <fullName evidence="14">ABC-type multidrug transport system, ATPase and permease component</fullName>
    </submittedName>
</protein>
<evidence type="ECO:0000256" key="4">
    <source>
        <dbReference type="ARBA" id="ARBA00022692"/>
    </source>
</evidence>
<dbReference type="InterPro" id="IPR017871">
    <property type="entry name" value="ABC_transporter-like_CS"/>
</dbReference>
<keyword evidence="5" id="KW-0547">Nucleotide-binding</keyword>
<feature type="domain" description="ABC transmembrane type-1" evidence="13">
    <location>
        <begin position="22"/>
        <end position="303"/>
    </location>
</feature>
<sequence>MRRSDPLRLAAGLLRPRLPRVLAAIALGVLSLGSALALAGVSAWLITRAWQMPPVLDLSVAVVAVRTFAISRGVLHYCERLASHDTALRAAGEARVQIYRRLAHGPATTAAALHSGELVARVGADVDELAEVLVRAIVPIGVAAVLALAATATVAAISVPAGIVLATCLLVAGIAAPWLAGRAAAAQEEAARQHHSDRDISAMLALEHAPELRVAGALPGVIAESRLRQHAWSDALDAAARPAAIAEAMPTAAIGASVLGAVVAGIALAPAVAPTTLAVLMLLPLSAFEAITPLPAAAVQLVRSRISARRLLELTAPQGTVKTSTRHLTRPSGTGRLTAEVVSGHAGAVSHRVTLDLEPGSRLAVTGASGSGKTTLLMTLAGLVPALAGRVLLDGTGLGQFDDDELHRTVSFFAEDAHVFATTVRDNLLVARGDCGDDELTAALGAVGLGPWLASLPEGLSTVLTGGAQAVSAGQRRRLLLARAVLSPARVVLLDEPTEHLDASDAEQILLDLLGPTRGLMPPHKTIVVATHHLPNGIRCDRLQIG</sequence>
<keyword evidence="9 11" id="KW-0472">Membrane</keyword>
<keyword evidence="3" id="KW-0997">Cell inner membrane</keyword>
<dbReference type="GO" id="GO:0005886">
    <property type="term" value="C:plasma membrane"/>
    <property type="evidence" value="ECO:0007669"/>
    <property type="project" value="UniProtKB-SubCell"/>
</dbReference>
<accession>A0A2U3NZR1</accession>
<feature type="domain" description="ABC transporter" evidence="12">
    <location>
        <begin position="335"/>
        <end position="545"/>
    </location>
</feature>
<dbReference type="PROSITE" id="PS50893">
    <property type="entry name" value="ABC_TRANSPORTER_2"/>
    <property type="match status" value="1"/>
</dbReference>
<dbReference type="InterPro" id="IPR003593">
    <property type="entry name" value="AAA+_ATPase"/>
</dbReference>
<dbReference type="SUPFAM" id="SSF52540">
    <property type="entry name" value="P-loop containing nucleoside triphosphate hydrolases"/>
    <property type="match status" value="1"/>
</dbReference>
<evidence type="ECO:0000259" key="12">
    <source>
        <dbReference type="PROSITE" id="PS50893"/>
    </source>
</evidence>
<keyword evidence="8 11" id="KW-1133">Transmembrane helix</keyword>
<feature type="transmembrane region" description="Helical" evidence="11">
    <location>
        <begin position="58"/>
        <end position="75"/>
    </location>
</feature>
<reference evidence="14 15" key="1">
    <citation type="submission" date="2017-01" db="EMBL/GenBank/DDBJ databases">
        <authorList>
            <consortium name="Urmite Genomes"/>
        </authorList>
    </citation>
    <scope>NUCLEOTIDE SEQUENCE [LARGE SCALE GENOMIC DNA]</scope>
    <source>
        <strain evidence="14 15">AB57</strain>
    </source>
</reference>
<dbReference type="InterPro" id="IPR039421">
    <property type="entry name" value="Type_1_exporter"/>
</dbReference>
<evidence type="ECO:0000256" key="6">
    <source>
        <dbReference type="ARBA" id="ARBA00022840"/>
    </source>
</evidence>